<evidence type="ECO:0000256" key="1">
    <source>
        <dbReference type="SAM" id="MobiDB-lite"/>
    </source>
</evidence>
<organism evidence="3 4">
    <name type="scientific">Mesorhabditis belari</name>
    <dbReference type="NCBI Taxonomy" id="2138241"/>
    <lineage>
        <taxon>Eukaryota</taxon>
        <taxon>Metazoa</taxon>
        <taxon>Ecdysozoa</taxon>
        <taxon>Nematoda</taxon>
        <taxon>Chromadorea</taxon>
        <taxon>Rhabditida</taxon>
        <taxon>Rhabditina</taxon>
        <taxon>Rhabditomorpha</taxon>
        <taxon>Rhabditoidea</taxon>
        <taxon>Rhabditidae</taxon>
        <taxon>Mesorhabditinae</taxon>
        <taxon>Mesorhabditis</taxon>
    </lineage>
</organism>
<feature type="compositionally biased region" description="Basic and acidic residues" evidence="1">
    <location>
        <begin position="540"/>
        <end position="571"/>
    </location>
</feature>
<dbReference type="WBParaSite" id="MBELARI_LOCUS19878">
    <property type="protein sequence ID" value="MBELARI_LOCUS19878"/>
    <property type="gene ID" value="MBELARI_LOCUS19878"/>
</dbReference>
<feature type="region of interest" description="Disordered" evidence="1">
    <location>
        <begin position="469"/>
        <end position="584"/>
    </location>
</feature>
<evidence type="ECO:0000313" key="3">
    <source>
        <dbReference type="Proteomes" id="UP000887575"/>
    </source>
</evidence>
<sequence>MEDVQEIDGCFYVMQFQRHSSAKMKAFKISTGGQFLVKGVMDEPENAQIYVGDYGILPLSMADVKRALPNIEIKVWVKLHEDFKNMCLTASFAEFEGVDEEDQYMVASAPWNSGKDKYALHVYSDSDDEGPTVLRTAKEDDNKRFPYMKRLDVHCIYTSHLNLYSECFKTDRIVFPFLKKDPLEIPAIGETLLCNIVWHQYETCFVVYEWRRATSERPIPTKKIGLFDAIEVGVKEMNEHPGIFKSEKFGFMDDPEKKLSMHHLTRYNNSVCRVYVKDDAPTKLGRFRIVDVETDKFDKIKKFLDMNKIEVNNEIGVIVSTDGKNVFSAKHASITFRFDQETCEDWRYLSPGTKIKFTANYNGKYGVMDIVSFATHSSLVPVNVVERGNSLWFNTKCIWDRNSFQNILISQDFGPIDDANEQFREKFRPNREYGIWVTRSMAVTTPFPISRTVYNVVWTGATLPNESESIEKPVVPANDGTKLNNPINRSQPRFSAPLSEPTPAIITDSSLAKEKPPTSSRFSAPSEQVHEAASVISKTAKHEPPQKKIDSNANSKKNDKPEKKAESEKRQSAPSTTSNRTTTSTPSLYSKFIVQNREALRNYGLLPSETDTIAQLLGRAADIIENQRCCGAAVCRDNCLVRTYLCELMKMHYASPGLRYDPAYERAAVIIASYF</sequence>
<evidence type="ECO:0000313" key="4">
    <source>
        <dbReference type="WBParaSite" id="MBELARI_LOCUS19878"/>
    </source>
</evidence>
<dbReference type="InterPro" id="IPR057143">
    <property type="entry name" value="OB_DEPS-1_2nd"/>
</dbReference>
<evidence type="ECO:0000259" key="2">
    <source>
        <dbReference type="Pfam" id="PF24342"/>
    </source>
</evidence>
<dbReference type="Proteomes" id="UP000887575">
    <property type="component" value="Unassembled WGS sequence"/>
</dbReference>
<feature type="domain" description="P-granule-associated protein DEPS-1 second OB-fold" evidence="2">
    <location>
        <begin position="34"/>
        <end position="101"/>
    </location>
</feature>
<name>A0AAF3F224_9BILA</name>
<dbReference type="Pfam" id="PF24342">
    <property type="entry name" value="OB_DEPS-1_2nd"/>
    <property type="match status" value="1"/>
</dbReference>
<feature type="compositionally biased region" description="Low complexity" evidence="1">
    <location>
        <begin position="572"/>
        <end position="584"/>
    </location>
</feature>
<keyword evidence="3" id="KW-1185">Reference proteome</keyword>
<feature type="compositionally biased region" description="Polar residues" evidence="1">
    <location>
        <begin position="481"/>
        <end position="493"/>
    </location>
</feature>
<feature type="compositionally biased region" description="Polar residues" evidence="1">
    <location>
        <begin position="517"/>
        <end position="526"/>
    </location>
</feature>
<accession>A0AAF3F224</accession>
<dbReference type="AlphaFoldDB" id="A0AAF3F224"/>
<proteinExistence type="predicted"/>
<reference evidence="4" key="1">
    <citation type="submission" date="2024-02" db="UniProtKB">
        <authorList>
            <consortium name="WormBaseParasite"/>
        </authorList>
    </citation>
    <scope>IDENTIFICATION</scope>
</reference>
<protein>
    <recommendedName>
        <fullName evidence="2">p-granule-associated protein DEPS-1 second OB-fold domain-containing protein</fullName>
    </recommendedName>
</protein>